<dbReference type="Gene3D" id="3.40.50.720">
    <property type="entry name" value="NAD(P)-binding Rossmann-like Domain"/>
    <property type="match status" value="1"/>
</dbReference>
<evidence type="ECO:0000256" key="1">
    <source>
        <dbReference type="RuleBase" id="RU000363"/>
    </source>
</evidence>
<dbReference type="InterPro" id="IPR002347">
    <property type="entry name" value="SDR_fam"/>
</dbReference>
<dbReference type="Pfam" id="PF00106">
    <property type="entry name" value="adh_short"/>
    <property type="match status" value="1"/>
</dbReference>
<organism evidence="3 4">
    <name type="scientific">Thiobacillus denitrificans</name>
    <dbReference type="NCBI Taxonomy" id="36861"/>
    <lineage>
        <taxon>Bacteria</taxon>
        <taxon>Pseudomonadati</taxon>
        <taxon>Pseudomonadota</taxon>
        <taxon>Betaproteobacteria</taxon>
        <taxon>Nitrosomonadales</taxon>
        <taxon>Thiobacillaceae</taxon>
        <taxon>Thiobacillus</taxon>
    </lineage>
</organism>
<keyword evidence="4" id="KW-1185">Reference proteome</keyword>
<dbReference type="PRINTS" id="PR00080">
    <property type="entry name" value="SDRFAMILY"/>
</dbReference>
<protein>
    <submittedName>
        <fullName evidence="3">Short-chain dehydrogenase</fullName>
    </submittedName>
</protein>
<comment type="caution">
    <text evidence="3">The sequence shown here is derived from an EMBL/GenBank/DDBJ whole genome shotgun (WGS) entry which is preliminary data.</text>
</comment>
<dbReference type="PANTHER" id="PTHR45458">
    <property type="entry name" value="SHORT-CHAIN DEHYDROGENASE/REDUCTASE SDR"/>
    <property type="match status" value="1"/>
</dbReference>
<dbReference type="InterPro" id="IPR036291">
    <property type="entry name" value="NAD(P)-bd_dom_sf"/>
</dbReference>
<reference evidence="3 4" key="1">
    <citation type="journal article" date="2015" name="Appl. Environ. Microbiol.">
        <title>Aerobic and Anaerobic Thiosulfate Oxidation by a Cold-Adapted, Subglacial Chemoautotroph.</title>
        <authorList>
            <person name="Harrold Z.R."/>
            <person name="Skidmore M.L."/>
            <person name="Hamilton T.L."/>
            <person name="Desch L."/>
            <person name="Amada K."/>
            <person name="van Gelder W."/>
            <person name="Glover K."/>
            <person name="Roden E.E."/>
            <person name="Boyd E.S."/>
        </authorList>
    </citation>
    <scope>NUCLEOTIDE SEQUENCE [LARGE SCALE GENOMIC DNA]</scope>
    <source>
        <strain evidence="3 4">RG</strain>
    </source>
</reference>
<evidence type="ECO:0000313" key="4">
    <source>
        <dbReference type="Proteomes" id="UP000064243"/>
    </source>
</evidence>
<dbReference type="PATRIC" id="fig|36861.3.peg.2582"/>
<dbReference type="CDD" id="cd05325">
    <property type="entry name" value="carb_red_sniffer_like_SDR_c"/>
    <property type="match status" value="1"/>
</dbReference>
<sequence length="231" mass="25611">MTSVLITGASRGLGLEWARQYAEAGWRVFASCRRPEEANDLKALAVRQPRLSVHRLDVTDSEQLRTLQLDLEEARIDVLLNNAGVYLDKFMGDLGGIDYEVWLRTFAVNTLGAVRVSEAFIEQVARSEKKRVVTVSSHMGSIAEIADPGSYAYRSSKAALNAAMKGLSHAFAQRGIGLLLLHPGWVKTRMGGPDATLTPEQSVHGMRTLVENFKPEMNGRFFRHDGSEIPW</sequence>
<dbReference type="GO" id="GO:0016616">
    <property type="term" value="F:oxidoreductase activity, acting on the CH-OH group of donors, NAD or NADP as acceptor"/>
    <property type="evidence" value="ECO:0007669"/>
    <property type="project" value="TreeGrafter"/>
</dbReference>
<dbReference type="AlphaFoldDB" id="A0A106BJX6"/>
<feature type="domain" description="Ketoreductase" evidence="2">
    <location>
        <begin position="2"/>
        <end position="189"/>
    </location>
</feature>
<dbReference type="EMBL" id="LDUG01000044">
    <property type="protein sequence ID" value="KVW93508.1"/>
    <property type="molecule type" value="Genomic_DNA"/>
</dbReference>
<dbReference type="PRINTS" id="PR00081">
    <property type="entry name" value="GDHRDH"/>
</dbReference>
<dbReference type="Proteomes" id="UP000064243">
    <property type="component" value="Unassembled WGS sequence"/>
</dbReference>
<dbReference type="InterPro" id="IPR057326">
    <property type="entry name" value="KR_dom"/>
</dbReference>
<dbReference type="OrthoDB" id="5786478at2"/>
<dbReference type="SMART" id="SM00822">
    <property type="entry name" value="PKS_KR"/>
    <property type="match status" value="1"/>
</dbReference>
<comment type="similarity">
    <text evidence="1">Belongs to the short-chain dehydrogenases/reductases (SDR) family.</text>
</comment>
<dbReference type="PANTHER" id="PTHR45458:SF1">
    <property type="entry name" value="SHORT CHAIN DEHYDROGENASE"/>
    <property type="match status" value="1"/>
</dbReference>
<dbReference type="InterPro" id="IPR052184">
    <property type="entry name" value="SDR_enzymes"/>
</dbReference>
<accession>A0A106BJX6</accession>
<name>A0A106BJX6_THIDE</name>
<evidence type="ECO:0000259" key="2">
    <source>
        <dbReference type="SMART" id="SM00822"/>
    </source>
</evidence>
<gene>
    <name evidence="3" type="ORF">ABW22_13815</name>
</gene>
<proteinExistence type="inferred from homology"/>
<dbReference type="SUPFAM" id="SSF51735">
    <property type="entry name" value="NAD(P)-binding Rossmann-fold domains"/>
    <property type="match status" value="1"/>
</dbReference>
<evidence type="ECO:0000313" key="3">
    <source>
        <dbReference type="EMBL" id="KVW93508.1"/>
    </source>
</evidence>